<dbReference type="PANTHER" id="PTHR28244:SF1">
    <property type="entry name" value="RNA POLYMERASE I-SPECIFIC TRANSCRIPTION INITIATION FACTOR RRN11"/>
    <property type="match status" value="1"/>
</dbReference>
<feature type="region of interest" description="Disordered" evidence="1">
    <location>
        <begin position="444"/>
        <end position="464"/>
    </location>
</feature>
<accession>A0A167XZ88</accession>
<feature type="compositionally biased region" description="Acidic residues" evidence="1">
    <location>
        <begin position="43"/>
        <end position="59"/>
    </location>
</feature>
<gene>
    <name evidence="2" type="ORF">AAP_03756</name>
</gene>
<name>A0A167XZ88_9EURO</name>
<dbReference type="GO" id="GO:0001164">
    <property type="term" value="F:RNA polymerase I core promoter sequence-specific DNA binding"/>
    <property type="evidence" value="ECO:0007669"/>
    <property type="project" value="TreeGrafter"/>
</dbReference>
<evidence type="ECO:0000313" key="3">
    <source>
        <dbReference type="Proteomes" id="UP000242877"/>
    </source>
</evidence>
<feature type="compositionally biased region" description="Polar residues" evidence="1">
    <location>
        <begin position="90"/>
        <end position="101"/>
    </location>
</feature>
<dbReference type="OrthoDB" id="2159786at2759"/>
<evidence type="ECO:0000313" key="2">
    <source>
        <dbReference type="EMBL" id="KZZ90661.1"/>
    </source>
</evidence>
<dbReference type="GO" id="GO:0017025">
    <property type="term" value="F:TBP-class protein binding"/>
    <property type="evidence" value="ECO:0007669"/>
    <property type="project" value="TreeGrafter"/>
</dbReference>
<dbReference type="GO" id="GO:0070860">
    <property type="term" value="C:RNA polymerase I core factor complex"/>
    <property type="evidence" value="ECO:0007669"/>
    <property type="project" value="TreeGrafter"/>
</dbReference>
<dbReference type="GO" id="GO:0042790">
    <property type="term" value="P:nucleolar large rRNA transcription by RNA polymerase I"/>
    <property type="evidence" value="ECO:0007669"/>
    <property type="project" value="TreeGrafter"/>
</dbReference>
<feature type="region of interest" description="Disordered" evidence="1">
    <location>
        <begin position="35"/>
        <end position="104"/>
    </location>
</feature>
<dbReference type="VEuPathDB" id="FungiDB:AAP_03756"/>
<comment type="caution">
    <text evidence="2">The sequence shown here is derived from an EMBL/GenBank/DDBJ whole genome shotgun (WGS) entry which is preliminary data.</text>
</comment>
<organism evidence="2 3">
    <name type="scientific">Ascosphaera apis ARSEF 7405</name>
    <dbReference type="NCBI Taxonomy" id="392613"/>
    <lineage>
        <taxon>Eukaryota</taxon>
        <taxon>Fungi</taxon>
        <taxon>Dikarya</taxon>
        <taxon>Ascomycota</taxon>
        <taxon>Pezizomycotina</taxon>
        <taxon>Eurotiomycetes</taxon>
        <taxon>Eurotiomycetidae</taxon>
        <taxon>Onygenales</taxon>
        <taxon>Ascosphaeraceae</taxon>
        <taxon>Ascosphaera</taxon>
    </lineage>
</organism>
<sequence length="464" mass="52651">MSKTTDSRPSASLFSLPLAPWQQPRSLRTLACEFKRKRSSHDDGDDHDAEDQEEEEGYDNDINSGIDDRHSHHGQYRTVSDDLAEDRHSVYSSRAPSSQVLTPDEQRQFIAAGLDLDSELPGDQFPHRAPTLAGPRSYNSYRKIHKGLSKLREPVYDPIPTGRRSLRLQHLAVITAILHRCLMAGDYVRAGRAWGLILRDSFGGIPVQVKYTARWGIGAEVLLWSGFDRKLVLPPSEETGDAPRRPPYRQWFTREGFEKAKDYYERLILHYPYSKSHPHSLNPLDFYPAMYGLWISIAQEESRTAREITNDDDYGGDDNNDSYMGDDPMELASDSGEVAPRKHTGQRKKIIDARAKELAEAEKIASELDKILLSPPYSDSPRLLELRGMISQWIGDLHVSSITADDPDNMPADDVQLSLDYRRAIEQQDKEIAKAEEFFERAKKRNKVAASRSGDALQESQIEE</sequence>
<proteinExistence type="predicted"/>
<keyword evidence="3" id="KW-1185">Reference proteome</keyword>
<feature type="region of interest" description="Disordered" evidence="1">
    <location>
        <begin position="306"/>
        <end position="346"/>
    </location>
</feature>
<feature type="compositionally biased region" description="Acidic residues" evidence="1">
    <location>
        <begin position="310"/>
        <end position="320"/>
    </location>
</feature>
<dbReference type="PANTHER" id="PTHR28244">
    <property type="entry name" value="RNA POLYMERASE I-SPECIFIC TRANSCRIPTION INITIATION FACTOR RRN11"/>
    <property type="match status" value="1"/>
</dbReference>
<evidence type="ECO:0000256" key="1">
    <source>
        <dbReference type="SAM" id="MobiDB-lite"/>
    </source>
</evidence>
<dbReference type="Proteomes" id="UP000242877">
    <property type="component" value="Unassembled WGS sequence"/>
</dbReference>
<dbReference type="InterPro" id="IPR053029">
    <property type="entry name" value="RNA_pol_I-specific_init_factor"/>
</dbReference>
<protein>
    <submittedName>
        <fullName evidence="2">Uncharacterized protein</fullName>
    </submittedName>
</protein>
<dbReference type="EMBL" id="AZGZ01000016">
    <property type="protein sequence ID" value="KZZ90661.1"/>
    <property type="molecule type" value="Genomic_DNA"/>
</dbReference>
<dbReference type="AlphaFoldDB" id="A0A167XZ88"/>
<reference evidence="2 3" key="1">
    <citation type="journal article" date="2016" name="Genome Biol. Evol.">
        <title>Divergent and convergent evolution of fungal pathogenicity.</title>
        <authorList>
            <person name="Shang Y."/>
            <person name="Xiao G."/>
            <person name="Zheng P."/>
            <person name="Cen K."/>
            <person name="Zhan S."/>
            <person name="Wang C."/>
        </authorList>
    </citation>
    <scope>NUCLEOTIDE SEQUENCE [LARGE SCALE GENOMIC DNA]</scope>
    <source>
        <strain evidence="2 3">ARSEF 7405</strain>
    </source>
</reference>